<dbReference type="Proteomes" id="UP001590951">
    <property type="component" value="Unassembled WGS sequence"/>
</dbReference>
<accession>A0ABR4AT20</accession>
<protein>
    <submittedName>
        <fullName evidence="1">Uncharacterized protein</fullName>
    </submittedName>
</protein>
<keyword evidence="2" id="KW-1185">Reference proteome</keyword>
<organism evidence="1 2">
    <name type="scientific">Lepraria finkii</name>
    <dbReference type="NCBI Taxonomy" id="1340010"/>
    <lineage>
        <taxon>Eukaryota</taxon>
        <taxon>Fungi</taxon>
        <taxon>Dikarya</taxon>
        <taxon>Ascomycota</taxon>
        <taxon>Pezizomycotina</taxon>
        <taxon>Lecanoromycetes</taxon>
        <taxon>OSLEUM clade</taxon>
        <taxon>Lecanoromycetidae</taxon>
        <taxon>Lecanorales</taxon>
        <taxon>Lecanorineae</taxon>
        <taxon>Stereocaulaceae</taxon>
        <taxon>Lepraria</taxon>
    </lineage>
</organism>
<dbReference type="EMBL" id="JBHFEH010000089">
    <property type="protein sequence ID" value="KAL2047911.1"/>
    <property type="molecule type" value="Genomic_DNA"/>
</dbReference>
<comment type="caution">
    <text evidence="1">The sequence shown here is derived from an EMBL/GenBank/DDBJ whole genome shotgun (WGS) entry which is preliminary data.</text>
</comment>
<sequence length="87" mass="9954">MGGFLSIKKRDERLNVRTSNNHAVNRQPADKEWDSDDTTVSIASPADGDNIYIKKFLTIKRDEANMDLTPILERLRKDTRQRKGSPP</sequence>
<reference evidence="1 2" key="1">
    <citation type="submission" date="2024-09" db="EMBL/GenBank/DDBJ databases">
        <title>Rethinking Asexuality: The Enigmatic Case of Functional Sexual Genes in Lepraria (Stereocaulaceae).</title>
        <authorList>
            <person name="Doellman M."/>
            <person name="Sun Y."/>
            <person name="Barcenas-Pena A."/>
            <person name="Lumbsch H.T."/>
            <person name="Grewe F."/>
        </authorList>
    </citation>
    <scope>NUCLEOTIDE SEQUENCE [LARGE SCALE GENOMIC DNA]</scope>
    <source>
        <strain evidence="1 2">Grewe 0041</strain>
    </source>
</reference>
<evidence type="ECO:0000313" key="2">
    <source>
        <dbReference type="Proteomes" id="UP001590951"/>
    </source>
</evidence>
<gene>
    <name evidence="1" type="ORF">ABVK25_011242</name>
</gene>
<name>A0ABR4AT20_9LECA</name>
<proteinExistence type="predicted"/>
<evidence type="ECO:0000313" key="1">
    <source>
        <dbReference type="EMBL" id="KAL2047911.1"/>
    </source>
</evidence>